<dbReference type="SUPFAM" id="SSF46626">
    <property type="entry name" value="Cytochrome c"/>
    <property type="match status" value="2"/>
</dbReference>
<keyword evidence="3 4" id="KW-0408">Iron</keyword>
<evidence type="ECO:0000259" key="5">
    <source>
        <dbReference type="PROSITE" id="PS51007"/>
    </source>
</evidence>
<keyword evidence="1 4" id="KW-0349">Heme</keyword>
<evidence type="ECO:0000256" key="2">
    <source>
        <dbReference type="ARBA" id="ARBA00022723"/>
    </source>
</evidence>
<dbReference type="PROSITE" id="PS51007">
    <property type="entry name" value="CYTC"/>
    <property type="match status" value="1"/>
</dbReference>
<evidence type="ECO:0000256" key="3">
    <source>
        <dbReference type="ARBA" id="ARBA00023004"/>
    </source>
</evidence>
<protein>
    <submittedName>
        <fullName evidence="6">C-type cytochrome</fullName>
    </submittedName>
</protein>
<keyword evidence="2 4" id="KW-0479">Metal-binding</keyword>
<evidence type="ECO:0000313" key="6">
    <source>
        <dbReference type="EMBL" id="MBC3863240.1"/>
    </source>
</evidence>
<feature type="domain" description="Cytochrome c" evidence="5">
    <location>
        <begin position="117"/>
        <end position="202"/>
    </location>
</feature>
<dbReference type="InterPro" id="IPR051459">
    <property type="entry name" value="Cytochrome_c-type_DH"/>
</dbReference>
<dbReference type="Proteomes" id="UP000634011">
    <property type="component" value="Unassembled WGS sequence"/>
</dbReference>
<dbReference type="GO" id="GO:0020037">
    <property type="term" value="F:heme binding"/>
    <property type="evidence" value="ECO:0007669"/>
    <property type="project" value="InterPro"/>
</dbReference>
<proteinExistence type="predicted"/>
<dbReference type="InterPro" id="IPR036909">
    <property type="entry name" value="Cyt_c-like_dom_sf"/>
</dbReference>
<dbReference type="PANTHER" id="PTHR35008:SF9">
    <property type="entry name" value="CYTOCHROME C DOMAIN-CONTAINING PROTEIN"/>
    <property type="match status" value="1"/>
</dbReference>
<gene>
    <name evidence="6" type="ORF">H8K32_14125</name>
</gene>
<dbReference type="AlphaFoldDB" id="A0A923HJA5"/>
<dbReference type="GO" id="GO:0046872">
    <property type="term" value="F:metal ion binding"/>
    <property type="evidence" value="ECO:0007669"/>
    <property type="project" value="UniProtKB-KW"/>
</dbReference>
<dbReference type="InterPro" id="IPR009056">
    <property type="entry name" value="Cyt_c-like_dom"/>
</dbReference>
<keyword evidence="7" id="KW-1185">Reference proteome</keyword>
<organism evidence="6 7">
    <name type="scientific">Undibacterium jejuense</name>
    <dbReference type="NCBI Taxonomy" id="1344949"/>
    <lineage>
        <taxon>Bacteria</taxon>
        <taxon>Pseudomonadati</taxon>
        <taxon>Pseudomonadota</taxon>
        <taxon>Betaproteobacteria</taxon>
        <taxon>Burkholderiales</taxon>
        <taxon>Oxalobacteraceae</taxon>
        <taxon>Undibacterium</taxon>
    </lineage>
</organism>
<dbReference type="PANTHER" id="PTHR35008">
    <property type="entry name" value="BLL4482 PROTEIN-RELATED"/>
    <property type="match status" value="1"/>
</dbReference>
<dbReference type="EMBL" id="JACOFV010000013">
    <property type="protein sequence ID" value="MBC3863240.1"/>
    <property type="molecule type" value="Genomic_DNA"/>
</dbReference>
<accession>A0A923HJA5</accession>
<dbReference type="Pfam" id="PF21342">
    <property type="entry name" value="SoxA-TsdA_cyt-c"/>
    <property type="match status" value="1"/>
</dbReference>
<evidence type="ECO:0000256" key="1">
    <source>
        <dbReference type="ARBA" id="ARBA00022617"/>
    </source>
</evidence>
<name>A0A923HJA5_9BURK</name>
<evidence type="ECO:0000313" key="7">
    <source>
        <dbReference type="Proteomes" id="UP000634011"/>
    </source>
</evidence>
<dbReference type="Gene3D" id="1.10.760.10">
    <property type="entry name" value="Cytochrome c-like domain"/>
    <property type="match status" value="2"/>
</dbReference>
<comment type="caution">
    <text evidence="6">The sequence shown here is derived from an EMBL/GenBank/DDBJ whole genome shotgun (WGS) entry which is preliminary data.</text>
</comment>
<dbReference type="GO" id="GO:0009055">
    <property type="term" value="F:electron transfer activity"/>
    <property type="evidence" value="ECO:0007669"/>
    <property type="project" value="InterPro"/>
</dbReference>
<evidence type="ECO:0000256" key="4">
    <source>
        <dbReference type="PROSITE-ProRule" id="PRU00433"/>
    </source>
</evidence>
<reference evidence="6" key="1">
    <citation type="submission" date="2020-08" db="EMBL/GenBank/DDBJ databases">
        <title>Novel species isolated from subtropical streams in China.</title>
        <authorList>
            <person name="Lu H."/>
        </authorList>
    </citation>
    <scope>NUCLEOTIDE SEQUENCE</scope>
    <source>
        <strain evidence="6">KACC 12607</strain>
    </source>
</reference>
<dbReference type="Pfam" id="PF13442">
    <property type="entry name" value="Cytochrome_CBB3"/>
    <property type="match status" value="1"/>
</dbReference>
<sequence>MGKKILTETNLVLPRNVDNGLNCANCHLKAGTVAGAAPWLGIWGVFPEYRARSGKLISLQERINDCFERSMNGKPLDFASPEMNNILAYMRWLSTGVPTGTSIAGRGFISINQKLKPDSESGASIYEEKCASCHGKKGEGSKTEKTYTFPPLWGPDSFNDGAGMARTYTAAAFVKHNMPLGQGETLTDQEAIDVAEYFTHQIRPVYSKKSLDWPNGDKPKDARY</sequence>